<accession>A0A4R0HUH8</accession>
<dbReference type="Proteomes" id="UP000291793">
    <property type="component" value="Unassembled WGS sequence"/>
</dbReference>
<protein>
    <submittedName>
        <fullName evidence="1">DUF3142 domain-containing protein</fullName>
    </submittedName>
</protein>
<keyword evidence="2" id="KW-1185">Reference proteome</keyword>
<comment type="caution">
    <text evidence="1">The sequence shown here is derived from an EMBL/GenBank/DDBJ whole genome shotgun (WGS) entry which is preliminary data.</text>
</comment>
<sequence>MGQRAQILLVMALAGALLFPSALFAQGKTAYWLWSGVRPTQTLRDADIVYLHQGDVVTVAGQTVFERKGLPVNQLTFPRIWLTVRFTTLDVPDALLLRLNRLLARWQAAGNHVVGLQVDFDAATHRLGDYALFLHRLRQTLPADYALGVTGLLDWAKTGSVQTLNALPVDELVVQSYQGRSTVANYTAYLSALLALRVPFKLGLVQNGERDISEEQQLAASPWYRGTVTFMLNPSRGDNNQKGYQ</sequence>
<dbReference type="InterPro" id="IPR021488">
    <property type="entry name" value="DUF3142"/>
</dbReference>
<name>A0A4R0HUH8_9ENTR</name>
<proteinExistence type="predicted"/>
<dbReference type="Pfam" id="PF11340">
    <property type="entry name" value="DUF3142"/>
    <property type="match status" value="1"/>
</dbReference>
<dbReference type="RefSeq" id="WP_131406081.1">
    <property type="nucleotide sequence ID" value="NZ_SJOP01000001.1"/>
</dbReference>
<dbReference type="EMBL" id="SJOP01000001">
    <property type="protein sequence ID" value="TCC14731.1"/>
    <property type="molecule type" value="Genomic_DNA"/>
</dbReference>
<reference evidence="1 2" key="1">
    <citation type="submission" date="2019-02" db="EMBL/GenBank/DDBJ databases">
        <title>The draft genome of Kosakonia quasisacchari strain WCHKQ120001.</title>
        <authorList>
            <person name="Wang C."/>
            <person name="Feng Y."/>
            <person name="Zong Z."/>
        </authorList>
    </citation>
    <scope>NUCLEOTIDE SEQUENCE [LARGE SCALE GENOMIC DNA]</scope>
    <source>
        <strain evidence="1 2">WCHKQ120001</strain>
    </source>
</reference>
<evidence type="ECO:0000313" key="1">
    <source>
        <dbReference type="EMBL" id="TCC14731.1"/>
    </source>
</evidence>
<dbReference type="OrthoDB" id="6987031at2"/>
<dbReference type="AlphaFoldDB" id="A0A4R0HUH8"/>
<evidence type="ECO:0000313" key="2">
    <source>
        <dbReference type="Proteomes" id="UP000291793"/>
    </source>
</evidence>
<gene>
    <name evidence="1" type="ORF">E0L21_00280</name>
</gene>
<organism evidence="1 2">
    <name type="scientific">Kosakonia quasisacchari</name>
    <dbReference type="NCBI Taxonomy" id="2529380"/>
    <lineage>
        <taxon>Bacteria</taxon>
        <taxon>Pseudomonadati</taxon>
        <taxon>Pseudomonadota</taxon>
        <taxon>Gammaproteobacteria</taxon>
        <taxon>Enterobacterales</taxon>
        <taxon>Enterobacteriaceae</taxon>
        <taxon>Kosakonia</taxon>
    </lineage>
</organism>